<dbReference type="InterPro" id="IPR004305">
    <property type="entry name" value="Thiaminase-2/PQQC"/>
</dbReference>
<dbReference type="RefSeq" id="WP_060824690.1">
    <property type="nucleotide sequence ID" value="NZ_AP014938.1"/>
</dbReference>
<sequence>MPAPFTDLIGTDSFTESLRQENLATWLSATNHRFVAELFDGSIAPQVMAGYLVQDYRFLDTFLALIGGAITNADTLAGRLRLSKFAGEIAGDENTYFLRCFETLGVTEHQRESMPDTEATTGFKRLFLDAAASGSYAAILSVLVVCEGLYLDWASKAPAKRPDSFVHHEWITLHDYPEFRELVDFLRRELDRVGPSDAQRAREFFSRAVELEQLFFDESYTHPLP</sequence>
<feature type="binding site" evidence="4">
    <location>
        <position position="147"/>
    </location>
    <ligand>
        <name>substrate</name>
    </ligand>
</feature>
<comment type="catalytic activity">
    <reaction evidence="2">
        <text>4-amino-5-aminomethyl-2-methylpyrimidine + H2O = 4-amino-5-hydroxymethyl-2-methylpyrimidine + NH4(+)</text>
        <dbReference type="Rhea" id="RHEA:31799"/>
        <dbReference type="ChEBI" id="CHEBI:15377"/>
        <dbReference type="ChEBI" id="CHEBI:16892"/>
        <dbReference type="ChEBI" id="CHEBI:28938"/>
        <dbReference type="ChEBI" id="CHEBI:63416"/>
        <dbReference type="EC" id="3.5.99.2"/>
    </reaction>
</comment>
<protein>
    <recommendedName>
        <fullName evidence="2">Aminopyrimidine aminohydrolase</fullName>
        <ecNumber evidence="2">3.5.99.2</ecNumber>
    </recommendedName>
</protein>
<dbReference type="Gene3D" id="1.20.910.10">
    <property type="entry name" value="Heme oxygenase-like"/>
    <property type="match status" value="1"/>
</dbReference>
<dbReference type="EC" id="3.5.99.2" evidence="2"/>
<reference evidence="7" key="1">
    <citation type="submission" date="2015-08" db="EMBL/GenBank/DDBJ databases">
        <title>Complete genome sequence of Rothia mucilaginosa strain NUM-Rm6536.</title>
        <authorList>
            <person name="Nambu T."/>
        </authorList>
    </citation>
    <scope>NUCLEOTIDE SEQUENCE [LARGE SCALE GENOMIC DNA]</scope>
    <source>
        <strain evidence="7">NUM-Rm6536</strain>
    </source>
</reference>
<evidence type="ECO:0000259" key="5">
    <source>
        <dbReference type="Pfam" id="PF03070"/>
    </source>
</evidence>
<keyword evidence="2" id="KW-0378">Hydrolase</keyword>
<feature type="binding site" evidence="4">
    <location>
        <position position="93"/>
    </location>
    <ligand>
        <name>substrate</name>
    </ligand>
</feature>
<evidence type="ECO:0000313" key="7">
    <source>
        <dbReference type="Proteomes" id="UP000066203"/>
    </source>
</evidence>
<dbReference type="PANTHER" id="PTHR43198:SF2">
    <property type="entry name" value="SI:CH1073-67J19.1-RELATED"/>
    <property type="match status" value="1"/>
</dbReference>
<dbReference type="InterPro" id="IPR050967">
    <property type="entry name" value="Thiamine_Salvage_TenA"/>
</dbReference>
<feature type="domain" description="Thiaminase-2/PQQC" evidence="5">
    <location>
        <begin position="25"/>
        <end position="221"/>
    </location>
</feature>
<dbReference type="InterPro" id="IPR026285">
    <property type="entry name" value="TenA_E"/>
</dbReference>
<dbReference type="UniPathway" id="UPA00060"/>
<dbReference type="Proteomes" id="UP000066203">
    <property type="component" value="Chromosome"/>
</dbReference>
<dbReference type="GO" id="GO:0009228">
    <property type="term" value="P:thiamine biosynthetic process"/>
    <property type="evidence" value="ECO:0007669"/>
    <property type="project" value="UniProtKB-KW"/>
</dbReference>
<comment type="similarity">
    <text evidence="2">Belongs to the TenA family.</text>
</comment>
<keyword evidence="2" id="KW-0784">Thiamine biosynthesis</keyword>
<feature type="active site" description="Proton donor" evidence="3">
    <location>
        <position position="212"/>
    </location>
</feature>
<evidence type="ECO:0000256" key="1">
    <source>
        <dbReference type="ARBA" id="ARBA00004948"/>
    </source>
</evidence>
<dbReference type="PIRSF" id="PIRSF003170">
    <property type="entry name" value="Pet18p"/>
    <property type="match status" value="1"/>
</dbReference>
<dbReference type="Pfam" id="PF03070">
    <property type="entry name" value="TENA_THI-4"/>
    <property type="match status" value="1"/>
</dbReference>
<dbReference type="GO" id="GO:0005829">
    <property type="term" value="C:cytosol"/>
    <property type="evidence" value="ECO:0007669"/>
    <property type="project" value="TreeGrafter"/>
</dbReference>
<dbReference type="CDD" id="cd19358">
    <property type="entry name" value="TenA_E_Spr0628-like"/>
    <property type="match status" value="1"/>
</dbReference>
<comment type="catalytic activity">
    <reaction evidence="2">
        <text>thiamine + H2O = 5-(2-hydroxyethyl)-4-methylthiazole + 4-amino-5-hydroxymethyl-2-methylpyrimidine + H(+)</text>
        <dbReference type="Rhea" id="RHEA:17509"/>
        <dbReference type="ChEBI" id="CHEBI:15377"/>
        <dbReference type="ChEBI" id="CHEBI:15378"/>
        <dbReference type="ChEBI" id="CHEBI:16892"/>
        <dbReference type="ChEBI" id="CHEBI:17957"/>
        <dbReference type="ChEBI" id="CHEBI:18385"/>
        <dbReference type="EC" id="3.5.99.2"/>
    </reaction>
</comment>
<organism evidence="6">
    <name type="scientific">Rothia mucilaginosa</name>
    <dbReference type="NCBI Taxonomy" id="43675"/>
    <lineage>
        <taxon>Bacteria</taxon>
        <taxon>Bacillati</taxon>
        <taxon>Actinomycetota</taxon>
        <taxon>Actinomycetes</taxon>
        <taxon>Micrococcales</taxon>
        <taxon>Micrococcaceae</taxon>
        <taxon>Rothia</taxon>
    </lineage>
</organism>
<evidence type="ECO:0000313" key="6">
    <source>
        <dbReference type="EMBL" id="BAS20775.1"/>
    </source>
</evidence>
<dbReference type="GO" id="GO:0050334">
    <property type="term" value="F:thiaminase activity"/>
    <property type="evidence" value="ECO:0007669"/>
    <property type="project" value="UniProtKB-UniRule"/>
</dbReference>
<evidence type="ECO:0000256" key="2">
    <source>
        <dbReference type="PIRNR" id="PIRNR003170"/>
    </source>
</evidence>
<dbReference type="InterPro" id="IPR016084">
    <property type="entry name" value="Haem_Oase-like_multi-hlx"/>
</dbReference>
<dbReference type="PANTHER" id="PTHR43198">
    <property type="entry name" value="BIFUNCTIONAL TH2 PROTEIN"/>
    <property type="match status" value="1"/>
</dbReference>
<comment type="function">
    <text evidence="2">Catalyzes an amino-pyrimidine hydrolysis reaction at the C5' of the pyrimidine moiety of thiamine compounds, a reaction that is part of a thiamine salvage pathway. Thus, catalyzes the conversion of 4-amino-5-aminomethyl-2-methylpyrimidine to 4-amino-5-hydroxymethyl-2-methylpyrimidine (HMP).</text>
</comment>
<proteinExistence type="inferred from homology"/>
<dbReference type="PATRIC" id="fig|43675.28.peg.1563"/>
<comment type="pathway">
    <text evidence="1 2">Cofactor biosynthesis; thiamine diphosphate biosynthesis.</text>
</comment>
<evidence type="ECO:0000256" key="3">
    <source>
        <dbReference type="PIRSR" id="PIRSR003170-1"/>
    </source>
</evidence>
<dbReference type="EMBL" id="AP014938">
    <property type="protein sequence ID" value="BAS20775.1"/>
    <property type="molecule type" value="Genomic_DNA"/>
</dbReference>
<dbReference type="AlphaFoldDB" id="A0A0K2S165"/>
<evidence type="ECO:0000256" key="4">
    <source>
        <dbReference type="PIRSR" id="PIRSR003170-2"/>
    </source>
</evidence>
<accession>A0A0K2S165</accession>
<name>A0A0K2S165_9MICC</name>
<dbReference type="GO" id="GO:0009229">
    <property type="term" value="P:thiamine diphosphate biosynthetic process"/>
    <property type="evidence" value="ECO:0007669"/>
    <property type="project" value="UniProtKB-UniPathway"/>
</dbReference>
<dbReference type="SUPFAM" id="SSF48613">
    <property type="entry name" value="Heme oxygenase-like"/>
    <property type="match status" value="1"/>
</dbReference>
<feature type="binding site" evidence="4">
    <location>
        <position position="55"/>
    </location>
    <ligand>
        <name>substrate</name>
    </ligand>
</feature>
<gene>
    <name evidence="6" type="ORF">RM6536_1528</name>
</gene>